<comment type="caution">
    <text evidence="2">The sequence shown here is derived from an EMBL/GenBank/DDBJ whole genome shotgun (WGS) entry which is preliminary data.</text>
</comment>
<reference evidence="3" key="1">
    <citation type="submission" date="2019-02" db="EMBL/GenBank/DDBJ databases">
        <title>Draft genome sequence of Enterococcus sp. Gos25-1.</title>
        <authorList>
            <person name="Tanaka N."/>
            <person name="Shiwa Y."/>
            <person name="Fujita N."/>
        </authorList>
    </citation>
    <scope>NUCLEOTIDE SEQUENCE [LARGE SCALE GENOMIC DNA]</scope>
    <source>
        <strain evidence="3">Gos25-1</strain>
    </source>
</reference>
<evidence type="ECO:0000313" key="2">
    <source>
        <dbReference type="EMBL" id="GCF94855.1"/>
    </source>
</evidence>
<dbReference type="EMBL" id="BJCC01000024">
    <property type="protein sequence ID" value="GCF94855.1"/>
    <property type="molecule type" value="Genomic_DNA"/>
</dbReference>
<evidence type="ECO:0000256" key="1">
    <source>
        <dbReference type="SAM" id="Phobius"/>
    </source>
</evidence>
<gene>
    <name evidence="2" type="ORF">NRIC_27460</name>
</gene>
<feature type="transmembrane region" description="Helical" evidence="1">
    <location>
        <begin position="117"/>
        <end position="139"/>
    </location>
</feature>
<feature type="transmembrane region" description="Helical" evidence="1">
    <location>
        <begin position="145"/>
        <end position="165"/>
    </location>
</feature>
<keyword evidence="1" id="KW-0472">Membrane</keyword>
<accession>A0A4P5P9T1</accession>
<protein>
    <submittedName>
        <fullName evidence="2">Uncharacterized protein</fullName>
    </submittedName>
</protein>
<feature type="transmembrane region" description="Helical" evidence="1">
    <location>
        <begin position="231"/>
        <end position="247"/>
    </location>
</feature>
<feature type="transmembrane region" description="Helical" evidence="1">
    <location>
        <begin position="79"/>
        <end position="96"/>
    </location>
</feature>
<proteinExistence type="predicted"/>
<feature type="transmembrane region" description="Helical" evidence="1">
    <location>
        <begin position="200"/>
        <end position="219"/>
    </location>
</feature>
<feature type="transmembrane region" description="Helical" evidence="1">
    <location>
        <begin position="12"/>
        <end position="30"/>
    </location>
</feature>
<keyword evidence="1" id="KW-1133">Transmembrane helix</keyword>
<dbReference type="Proteomes" id="UP000290567">
    <property type="component" value="Unassembled WGS sequence"/>
</dbReference>
<feature type="transmembrane region" description="Helical" evidence="1">
    <location>
        <begin position="177"/>
        <end position="194"/>
    </location>
</feature>
<sequence>MIAILENNWMNLLVIAGFIFIHLSSKYFLLEKLNIHFMMSFAAGVGVSYAIIHLLPQLAYSQSVLIDQFGWDSGVRHTHSIYAIVLLGLVASHVVYKLDERNFSIVEKKDLASAELAYFWSDISFYMAYNLMIGYLVIANTFSEHFYIATYFVAFGLHFLMNDWTLSHDHGKLYNNIGRYMLSLSIFAGAVLSLVVQLPYFIVVSIEAFITGALLMNIIKFELPDGNEGSIKSFLIGTICSSVLFLFI</sequence>
<evidence type="ECO:0000313" key="3">
    <source>
        <dbReference type="Proteomes" id="UP000290567"/>
    </source>
</evidence>
<feature type="transmembrane region" description="Helical" evidence="1">
    <location>
        <begin position="37"/>
        <end position="59"/>
    </location>
</feature>
<keyword evidence="3" id="KW-1185">Reference proteome</keyword>
<dbReference type="AlphaFoldDB" id="A0A4P5P9T1"/>
<name>A0A4P5P9T1_9ENTE</name>
<organism evidence="2 3">
    <name type="scientific">Enterococcus florum</name>
    <dbReference type="NCBI Taxonomy" id="2480627"/>
    <lineage>
        <taxon>Bacteria</taxon>
        <taxon>Bacillati</taxon>
        <taxon>Bacillota</taxon>
        <taxon>Bacilli</taxon>
        <taxon>Lactobacillales</taxon>
        <taxon>Enterococcaceae</taxon>
        <taxon>Enterococcus</taxon>
    </lineage>
</organism>
<keyword evidence="1" id="KW-0812">Transmembrane</keyword>